<organism evidence="1 2">
    <name type="scientific">Lipomyces orientalis</name>
    <dbReference type="NCBI Taxonomy" id="1233043"/>
    <lineage>
        <taxon>Eukaryota</taxon>
        <taxon>Fungi</taxon>
        <taxon>Dikarya</taxon>
        <taxon>Ascomycota</taxon>
        <taxon>Saccharomycotina</taxon>
        <taxon>Lipomycetes</taxon>
        <taxon>Lipomycetales</taxon>
        <taxon>Lipomycetaceae</taxon>
        <taxon>Lipomyces</taxon>
    </lineage>
</organism>
<reference evidence="2" key="1">
    <citation type="journal article" date="2024" name="Front. Bioeng. Biotechnol.">
        <title>Genome-scale model development and genomic sequencing of the oleaginous clade Lipomyces.</title>
        <authorList>
            <person name="Czajka J.J."/>
            <person name="Han Y."/>
            <person name="Kim J."/>
            <person name="Mondo S.J."/>
            <person name="Hofstad B.A."/>
            <person name="Robles A."/>
            <person name="Haridas S."/>
            <person name="Riley R."/>
            <person name="LaButti K."/>
            <person name="Pangilinan J."/>
            <person name="Andreopoulos W."/>
            <person name="Lipzen A."/>
            <person name="Yan J."/>
            <person name="Wang M."/>
            <person name="Ng V."/>
            <person name="Grigoriev I.V."/>
            <person name="Spatafora J.W."/>
            <person name="Magnuson J.K."/>
            <person name="Baker S.E."/>
            <person name="Pomraning K.R."/>
        </authorList>
    </citation>
    <scope>NUCLEOTIDE SEQUENCE [LARGE SCALE GENOMIC DNA]</scope>
    <source>
        <strain evidence="2">CBS 10300</strain>
    </source>
</reference>
<evidence type="ECO:0000313" key="2">
    <source>
        <dbReference type="Proteomes" id="UP001489719"/>
    </source>
</evidence>
<accession>A0ACC3TG16</accession>
<protein>
    <submittedName>
        <fullName evidence="1">Uncharacterized protein</fullName>
    </submittedName>
</protein>
<comment type="caution">
    <text evidence="1">The sequence shown here is derived from an EMBL/GenBank/DDBJ whole genome shotgun (WGS) entry which is preliminary data.</text>
</comment>
<evidence type="ECO:0000313" key="1">
    <source>
        <dbReference type="EMBL" id="KAK9320128.1"/>
    </source>
</evidence>
<gene>
    <name evidence="1" type="ORF">V1517DRAFT_330270</name>
</gene>
<name>A0ACC3TG16_9ASCO</name>
<proteinExistence type="predicted"/>
<sequence length="240" mass="26934">MPTPADYGFFPVPRNIEELLNGKQYLHKPAPVNVATAVKFPDRAVVLAAREFAKSKLPPETFNHSHRVFYYGAVIIAQQFPEHANNEVLLETYALTCLLHDIATADEFLYSTRMSFDYYGAFVAREFLLNAGAPQDEADAVAEGILRHQDVEVNGTITFIGLIIQLTTLVDNAGSFLSLMAPETIDSVVKLYPRLGWTSCFARFVETEISLKPWCHSTAVTDFVNVVKGNKYFIKRYESD</sequence>
<dbReference type="EMBL" id="MU970143">
    <property type="protein sequence ID" value="KAK9320128.1"/>
    <property type="molecule type" value="Genomic_DNA"/>
</dbReference>
<keyword evidence="2" id="KW-1185">Reference proteome</keyword>
<dbReference type="Proteomes" id="UP001489719">
    <property type="component" value="Unassembled WGS sequence"/>
</dbReference>